<keyword evidence="2" id="KW-1185">Reference proteome</keyword>
<dbReference type="EMBL" id="LFIV01000276">
    <property type="protein sequence ID" value="KZL64523.1"/>
    <property type="molecule type" value="Genomic_DNA"/>
</dbReference>
<sequence>MALNTMWEANETRCNEITTIISVFEQLPKGYEVLDEDEHWLLAIALQKLVLDRLYKIRPKLEMVKRRLALAREALRSGQISAFDTDMSTTVAKMKIQVEAWQALKAEQTWAECI</sequence>
<dbReference type="AlphaFoldDB" id="A0A161W043"/>
<name>A0A161W043_9PEZI</name>
<dbReference type="Proteomes" id="UP000076552">
    <property type="component" value="Unassembled WGS sequence"/>
</dbReference>
<accession>A0A161W043</accession>
<reference evidence="1 2" key="1">
    <citation type="submission" date="2015-06" db="EMBL/GenBank/DDBJ databases">
        <title>Survival trade-offs in plant roots during colonization by closely related pathogenic and mutualistic fungi.</title>
        <authorList>
            <person name="Hacquard S."/>
            <person name="Kracher B."/>
            <person name="Hiruma K."/>
            <person name="Weinman A."/>
            <person name="Muench P."/>
            <person name="Garrido Oter R."/>
            <person name="Ver Loren van Themaat E."/>
            <person name="Dallerey J.-F."/>
            <person name="Damm U."/>
            <person name="Henrissat B."/>
            <person name="Lespinet O."/>
            <person name="Thon M."/>
            <person name="Kemen E."/>
            <person name="McHardy A.C."/>
            <person name="Schulze-Lefert P."/>
            <person name="O'Connell R.J."/>
        </authorList>
    </citation>
    <scope>NUCLEOTIDE SEQUENCE [LARGE SCALE GENOMIC DNA]</scope>
    <source>
        <strain evidence="1 2">0861</strain>
    </source>
</reference>
<gene>
    <name evidence="1" type="ORF">CT0861_09503</name>
</gene>
<evidence type="ECO:0000313" key="2">
    <source>
        <dbReference type="Proteomes" id="UP000076552"/>
    </source>
</evidence>
<organism evidence="1 2">
    <name type="scientific">Colletotrichum tofieldiae</name>
    <dbReference type="NCBI Taxonomy" id="708197"/>
    <lineage>
        <taxon>Eukaryota</taxon>
        <taxon>Fungi</taxon>
        <taxon>Dikarya</taxon>
        <taxon>Ascomycota</taxon>
        <taxon>Pezizomycotina</taxon>
        <taxon>Sordariomycetes</taxon>
        <taxon>Hypocreomycetidae</taxon>
        <taxon>Glomerellales</taxon>
        <taxon>Glomerellaceae</taxon>
        <taxon>Colletotrichum</taxon>
        <taxon>Colletotrichum spaethianum species complex</taxon>
    </lineage>
</organism>
<comment type="caution">
    <text evidence="1">The sequence shown here is derived from an EMBL/GenBank/DDBJ whole genome shotgun (WGS) entry which is preliminary data.</text>
</comment>
<proteinExistence type="predicted"/>
<evidence type="ECO:0000313" key="1">
    <source>
        <dbReference type="EMBL" id="KZL64523.1"/>
    </source>
</evidence>
<protein>
    <submittedName>
        <fullName evidence="1">Uncharacterized protein</fullName>
    </submittedName>
</protein>